<evidence type="ECO:0000313" key="3">
    <source>
        <dbReference type="Proteomes" id="UP001589810"/>
    </source>
</evidence>
<evidence type="ECO:0000256" key="1">
    <source>
        <dbReference type="SAM" id="Phobius"/>
    </source>
</evidence>
<accession>A0ABV6N6Q6</accession>
<reference evidence="2 3" key="1">
    <citation type="submission" date="2024-09" db="EMBL/GenBank/DDBJ databases">
        <authorList>
            <person name="Sun Q."/>
            <person name="Mori K."/>
        </authorList>
    </citation>
    <scope>NUCLEOTIDE SEQUENCE [LARGE SCALE GENOMIC DNA]</scope>
    <source>
        <strain evidence="2 3">TBRC 1432</strain>
    </source>
</reference>
<dbReference type="RefSeq" id="WP_273937889.1">
    <property type="nucleotide sequence ID" value="NZ_CP097263.1"/>
</dbReference>
<keyword evidence="1" id="KW-1133">Transmembrane helix</keyword>
<keyword evidence="1" id="KW-0472">Membrane</keyword>
<gene>
    <name evidence="2" type="ORF">ACFFH7_42650</name>
</gene>
<protein>
    <recommendedName>
        <fullName evidence="4">DUF4232 domain-containing protein</fullName>
    </recommendedName>
</protein>
<organism evidence="2 3">
    <name type="scientific">Kutzneria chonburiensis</name>
    <dbReference type="NCBI Taxonomy" id="1483604"/>
    <lineage>
        <taxon>Bacteria</taxon>
        <taxon>Bacillati</taxon>
        <taxon>Actinomycetota</taxon>
        <taxon>Actinomycetes</taxon>
        <taxon>Pseudonocardiales</taxon>
        <taxon>Pseudonocardiaceae</taxon>
        <taxon>Kutzneria</taxon>
    </lineage>
</organism>
<comment type="caution">
    <text evidence="2">The sequence shown here is derived from an EMBL/GenBank/DDBJ whole genome shotgun (WGS) entry which is preliminary data.</text>
</comment>
<proteinExistence type="predicted"/>
<feature type="transmembrane region" description="Helical" evidence="1">
    <location>
        <begin position="38"/>
        <end position="57"/>
    </location>
</feature>
<sequence>MNDIPKRREMPEALRERLWTEDIEPQLAPRHRFGSMRAPLAVAASVVVLAALVAIGFTQLRGTDTNVASGQSQLVKDCVRTTRNMPDPTSWRAAARYDLSSQLGFVVIRNSRTAAACVIENGKATGVIGGAPGSTDLYGQLTPERPFDYLTSMNYPKESIHFGITTDDVVGLSLIGPDNSVSPGVVADGTFIVRDPIGENSGQPTTNYVRATLANGQTVQGPLRN</sequence>
<keyword evidence="3" id="KW-1185">Reference proteome</keyword>
<keyword evidence="1" id="KW-0812">Transmembrane</keyword>
<evidence type="ECO:0008006" key="4">
    <source>
        <dbReference type="Google" id="ProtNLM"/>
    </source>
</evidence>
<evidence type="ECO:0000313" key="2">
    <source>
        <dbReference type="EMBL" id="MFC0548270.1"/>
    </source>
</evidence>
<dbReference type="EMBL" id="JBHLUD010000015">
    <property type="protein sequence ID" value="MFC0548270.1"/>
    <property type="molecule type" value="Genomic_DNA"/>
</dbReference>
<dbReference type="Proteomes" id="UP001589810">
    <property type="component" value="Unassembled WGS sequence"/>
</dbReference>
<name>A0ABV6N6Q6_9PSEU</name>